<reference evidence="5 6" key="1">
    <citation type="submission" date="2018-10" db="EMBL/GenBank/DDBJ databases">
        <title>Lactobacillus sp. R7 and Lactobacillus sp. R19 isolated from fermented mustard green product of Taiwan.</title>
        <authorList>
            <person name="Lin S.-T."/>
        </authorList>
    </citation>
    <scope>NUCLEOTIDE SEQUENCE [LARGE SCALE GENOMIC DNA]</scope>
    <source>
        <strain evidence="5 6">BCRC 81129</strain>
    </source>
</reference>
<dbReference type="PROSITE" id="PS51409">
    <property type="entry name" value="ARGINASE_2"/>
    <property type="match status" value="1"/>
</dbReference>
<dbReference type="Gene3D" id="3.40.800.10">
    <property type="entry name" value="Ureohydrolase domain"/>
    <property type="match status" value="1"/>
</dbReference>
<dbReference type="AlphaFoldDB" id="A0A4Z0J7U9"/>
<dbReference type="CDD" id="cd09999">
    <property type="entry name" value="Arginase-like_1"/>
    <property type="match status" value="1"/>
</dbReference>
<proteinExistence type="inferred from homology"/>
<evidence type="ECO:0000256" key="2">
    <source>
        <dbReference type="ARBA" id="ARBA00022801"/>
    </source>
</evidence>
<dbReference type="Proteomes" id="UP000297348">
    <property type="component" value="Unassembled WGS sequence"/>
</dbReference>
<evidence type="ECO:0000256" key="1">
    <source>
        <dbReference type="ARBA" id="ARBA00022723"/>
    </source>
</evidence>
<comment type="caution">
    <text evidence="5">The sequence shown here is derived from an EMBL/GenBank/DDBJ whole genome shotgun (WGS) entry which is preliminary data.</text>
</comment>
<dbReference type="InterPro" id="IPR006035">
    <property type="entry name" value="Ureohydrolase"/>
</dbReference>
<dbReference type="GO" id="GO:0030145">
    <property type="term" value="F:manganese ion binding"/>
    <property type="evidence" value="ECO:0007669"/>
    <property type="project" value="TreeGrafter"/>
</dbReference>
<dbReference type="Pfam" id="PF00491">
    <property type="entry name" value="Arginase"/>
    <property type="match status" value="1"/>
</dbReference>
<keyword evidence="1" id="KW-0479">Metal-binding</keyword>
<evidence type="ECO:0000313" key="5">
    <source>
        <dbReference type="EMBL" id="TGD17442.1"/>
    </source>
</evidence>
<sequence length="289" mass="31409">MSEQRTVRLILPQWQGGVNPDYLFGAELLAQVLPPDDQAETIHVPVSTNLAASQTATDGVAGKPVLLQQMAETKSILDVKQPDRVITAGGDCSISEAPFDYLSGKYGERLGVLWLDVHPDIADPSTSQHVHEMVVANLLGKGDPDFSKAVANPILPRQLMYGGLDHAALRPMDQAVDALGIRYATPEDLASDSQSILDWLAAEQLTHLAVHFDLDVLTPADFRSILPAQPHTAVSDFGAAVGQMALRQIVRVMHDVSQHADIVGFSIAEHMPWDAINLRHALREIAIFK</sequence>
<dbReference type="InterPro" id="IPR023696">
    <property type="entry name" value="Ureohydrolase_dom_sf"/>
</dbReference>
<dbReference type="GO" id="GO:0005829">
    <property type="term" value="C:cytosol"/>
    <property type="evidence" value="ECO:0007669"/>
    <property type="project" value="TreeGrafter"/>
</dbReference>
<protein>
    <submittedName>
        <fullName evidence="5">Arginase family protein</fullName>
    </submittedName>
</protein>
<dbReference type="OrthoDB" id="9789727at2"/>
<dbReference type="PANTHER" id="PTHR43782:SF3">
    <property type="entry name" value="ARGINASE"/>
    <property type="match status" value="1"/>
</dbReference>
<keyword evidence="3" id="KW-0464">Manganese</keyword>
<organism evidence="5 6">
    <name type="scientific">Levilactobacillus suantsaiihabitans</name>
    <dbReference type="NCBI Taxonomy" id="2487722"/>
    <lineage>
        <taxon>Bacteria</taxon>
        <taxon>Bacillati</taxon>
        <taxon>Bacillota</taxon>
        <taxon>Bacilli</taxon>
        <taxon>Lactobacillales</taxon>
        <taxon>Lactobacillaceae</taxon>
        <taxon>Levilactobacillus</taxon>
    </lineage>
</organism>
<comment type="similarity">
    <text evidence="4">Belongs to the arginase family.</text>
</comment>
<accession>A0A4Z0J7U9</accession>
<evidence type="ECO:0000256" key="3">
    <source>
        <dbReference type="ARBA" id="ARBA00023211"/>
    </source>
</evidence>
<name>A0A4Z0J7U9_9LACO</name>
<dbReference type="EMBL" id="RKLX01000032">
    <property type="protein sequence ID" value="TGD17442.1"/>
    <property type="molecule type" value="Genomic_DNA"/>
</dbReference>
<dbReference type="GO" id="GO:0004053">
    <property type="term" value="F:arginase activity"/>
    <property type="evidence" value="ECO:0007669"/>
    <property type="project" value="TreeGrafter"/>
</dbReference>
<evidence type="ECO:0000313" key="6">
    <source>
        <dbReference type="Proteomes" id="UP000297348"/>
    </source>
</evidence>
<evidence type="ECO:0000256" key="4">
    <source>
        <dbReference type="PROSITE-ProRule" id="PRU00742"/>
    </source>
</evidence>
<keyword evidence="6" id="KW-1185">Reference proteome</keyword>
<gene>
    <name evidence="5" type="ORF">EGT51_12320</name>
</gene>
<dbReference type="PANTHER" id="PTHR43782">
    <property type="entry name" value="ARGINASE"/>
    <property type="match status" value="1"/>
</dbReference>
<keyword evidence="2" id="KW-0378">Hydrolase</keyword>
<dbReference type="RefSeq" id="WP_135368961.1">
    <property type="nucleotide sequence ID" value="NZ_RKLX01000032.1"/>
</dbReference>
<dbReference type="SUPFAM" id="SSF52768">
    <property type="entry name" value="Arginase/deacetylase"/>
    <property type="match status" value="1"/>
</dbReference>